<dbReference type="AlphaFoldDB" id="A0A2T6ZU80"/>
<evidence type="ECO:0000313" key="2">
    <source>
        <dbReference type="Proteomes" id="UP000244722"/>
    </source>
</evidence>
<evidence type="ECO:0000313" key="1">
    <source>
        <dbReference type="EMBL" id="PUU78964.1"/>
    </source>
</evidence>
<proteinExistence type="predicted"/>
<accession>A0A2T6ZU80</accession>
<reference evidence="1 2" key="1">
    <citation type="submission" date="2017-04" db="EMBL/GenBank/DDBJ databases">
        <title>Draft genome sequence of Tuber borchii Vittad., a whitish edible truffle.</title>
        <authorList>
            <consortium name="DOE Joint Genome Institute"/>
            <person name="Murat C."/>
            <person name="Kuo A."/>
            <person name="Barry K.W."/>
            <person name="Clum A."/>
            <person name="Dockter R.B."/>
            <person name="Fauchery L."/>
            <person name="Iotti M."/>
            <person name="Kohler A."/>
            <person name="Labutti K."/>
            <person name="Lindquist E.A."/>
            <person name="Lipzen A."/>
            <person name="Ohm R.A."/>
            <person name="Wang M."/>
            <person name="Grigoriev I.V."/>
            <person name="Zambonelli A."/>
            <person name="Martin F.M."/>
        </authorList>
    </citation>
    <scope>NUCLEOTIDE SEQUENCE [LARGE SCALE GENOMIC DNA]</scope>
    <source>
        <strain evidence="1 2">Tbo3840</strain>
    </source>
</reference>
<comment type="caution">
    <text evidence="1">The sequence shown here is derived from an EMBL/GenBank/DDBJ whole genome shotgun (WGS) entry which is preliminary data.</text>
</comment>
<gene>
    <name evidence="1" type="ORF">B9Z19DRAFT_1125778</name>
</gene>
<dbReference type="EMBL" id="NESQ01000102">
    <property type="protein sequence ID" value="PUU78964.1"/>
    <property type="molecule type" value="Genomic_DNA"/>
</dbReference>
<keyword evidence="2" id="KW-1185">Reference proteome</keyword>
<sequence length="78" mass="7659">MSPINATPTNRQTPGYALALQIGPPGSNQVVVLPPALGIPSALVTPPLAGSHANAAVGTGALSVVVEAVHPEEEDGGD</sequence>
<name>A0A2T6ZU80_TUBBO</name>
<organism evidence="1 2">
    <name type="scientific">Tuber borchii</name>
    <name type="common">White truffle</name>
    <dbReference type="NCBI Taxonomy" id="42251"/>
    <lineage>
        <taxon>Eukaryota</taxon>
        <taxon>Fungi</taxon>
        <taxon>Dikarya</taxon>
        <taxon>Ascomycota</taxon>
        <taxon>Pezizomycotina</taxon>
        <taxon>Pezizomycetes</taxon>
        <taxon>Pezizales</taxon>
        <taxon>Tuberaceae</taxon>
        <taxon>Tuber</taxon>
    </lineage>
</organism>
<dbReference type="Proteomes" id="UP000244722">
    <property type="component" value="Unassembled WGS sequence"/>
</dbReference>
<protein>
    <submittedName>
        <fullName evidence="1">Uncharacterized protein</fullName>
    </submittedName>
</protein>